<dbReference type="NCBIfam" id="TIGR03134">
    <property type="entry name" value="malonate_gamma"/>
    <property type="match status" value="1"/>
</dbReference>
<dbReference type="SUPFAM" id="SSF52096">
    <property type="entry name" value="ClpP/crotonase"/>
    <property type="match status" value="1"/>
</dbReference>
<dbReference type="Pfam" id="PF06833">
    <property type="entry name" value="MdcE"/>
    <property type="match status" value="1"/>
</dbReference>
<sequence>MDGELGNRAARFIAVMADAGNPFPRARNGEVGLLEGWGLAKAVDEAIEADRDGAKRVLVALVDVPSQAYGRREEALGIHQALAGAVDAYARARLAGHPVIGLLVGKAMSGAFLAHGYQAQRLIALDDSGVMVHAMGKAAAARITLRSVEELEVLAAKVPPMAYDLENYASLGLLRERVAVGDAEVPGKADISRVRECLVRAVEDIGDSTDLSGRLGAENRAASSRVREMLRAQW</sequence>
<protein>
    <submittedName>
        <fullName evidence="1">Malonate decarboxylase gamma subunit</fullName>
    </submittedName>
</protein>
<name>S6ABX4_METRE</name>
<dbReference type="InterPro" id="IPR029045">
    <property type="entry name" value="ClpP/crotonase-like_dom_sf"/>
</dbReference>
<reference evidence="1 2" key="1">
    <citation type="journal article" date="2013" name="Genome Announc.">
        <title>Complete Genome Sequence of the Carbazole Degrader Pseudomonas resinovorans Strain CA10 (NBRC 106553).</title>
        <authorList>
            <person name="Shintani M."/>
            <person name="Hosoyama A."/>
            <person name="Ohji S."/>
            <person name="Tsuchikane K."/>
            <person name="Takarada H."/>
            <person name="Yamazoe A."/>
            <person name="Fujita N."/>
            <person name="Nojiri H."/>
        </authorList>
    </citation>
    <scope>NUCLEOTIDE SEQUENCE [LARGE SCALE GENOMIC DNA]</scope>
    <source>
        <strain evidence="1 2">NBRC 106553</strain>
    </source>
</reference>
<dbReference type="PATRIC" id="fig|1245471.3.peg.181"/>
<gene>
    <name evidence="1" type="primary">mdcE</name>
    <name evidence="1" type="ORF">PCA10_01850</name>
</gene>
<dbReference type="eggNOG" id="COG4799">
    <property type="taxonomic scope" value="Bacteria"/>
</dbReference>
<evidence type="ECO:0000313" key="1">
    <source>
        <dbReference type="EMBL" id="BAN45917.1"/>
    </source>
</evidence>
<dbReference type="InterPro" id="IPR009648">
    <property type="entry name" value="Malonate_gamma"/>
</dbReference>
<organism evidence="1 2">
    <name type="scientific">Metapseudomonas resinovorans NBRC 106553</name>
    <dbReference type="NCBI Taxonomy" id="1245471"/>
    <lineage>
        <taxon>Bacteria</taxon>
        <taxon>Pseudomonadati</taxon>
        <taxon>Pseudomonadota</taxon>
        <taxon>Gammaproteobacteria</taxon>
        <taxon>Pseudomonadales</taxon>
        <taxon>Pseudomonadaceae</taxon>
        <taxon>Metapseudomonas</taxon>
    </lineage>
</organism>
<dbReference type="Gene3D" id="3.90.226.10">
    <property type="entry name" value="2-enoyl-CoA Hydratase, Chain A, domain 1"/>
    <property type="match status" value="1"/>
</dbReference>
<dbReference type="KEGG" id="pre:PCA10_01850"/>
<dbReference type="HOGENOM" id="CLU_094954_0_0_6"/>
<dbReference type="Proteomes" id="UP000015503">
    <property type="component" value="Chromosome"/>
</dbReference>
<proteinExistence type="predicted"/>
<dbReference type="STRING" id="1245471.PCA10_01850"/>
<keyword evidence="2" id="KW-1185">Reference proteome</keyword>
<accession>S6ABX4</accession>
<dbReference type="EMBL" id="AP013068">
    <property type="protein sequence ID" value="BAN45917.1"/>
    <property type="molecule type" value="Genomic_DNA"/>
</dbReference>
<dbReference type="AlphaFoldDB" id="S6ABX4"/>
<dbReference type="GO" id="GO:0005975">
    <property type="term" value="P:carbohydrate metabolic process"/>
    <property type="evidence" value="ECO:0007669"/>
    <property type="project" value="InterPro"/>
</dbReference>
<evidence type="ECO:0000313" key="2">
    <source>
        <dbReference type="Proteomes" id="UP000015503"/>
    </source>
</evidence>